<dbReference type="Gene3D" id="3.40.960.10">
    <property type="entry name" value="VSR Endonuclease"/>
    <property type="match status" value="1"/>
</dbReference>
<feature type="domain" description="DNA-directed DNA polymerase family B mitochondria/virus" evidence="9">
    <location>
        <begin position="601"/>
        <end position="760"/>
    </location>
</feature>
<evidence type="ECO:0000313" key="11">
    <source>
        <dbReference type="Proteomes" id="UP000075809"/>
    </source>
</evidence>
<accession>A0A151XHS9</accession>
<name>A0A151XHS9_9HYME</name>
<feature type="domain" description="DNA-directed DNA polymerase family B mitochondria/virus" evidence="9">
    <location>
        <begin position="260"/>
        <end position="445"/>
    </location>
</feature>
<dbReference type="SUPFAM" id="SSF56672">
    <property type="entry name" value="DNA/RNA polymerases"/>
    <property type="match status" value="1"/>
</dbReference>
<keyword evidence="6" id="KW-0239">DNA-directed DNA polymerase</keyword>
<dbReference type="Proteomes" id="UP000075809">
    <property type="component" value="Unassembled WGS sequence"/>
</dbReference>
<dbReference type="GO" id="GO:0003677">
    <property type="term" value="F:DNA binding"/>
    <property type="evidence" value="ECO:0007669"/>
    <property type="project" value="UniProtKB-KW"/>
</dbReference>
<dbReference type="InterPro" id="IPR012337">
    <property type="entry name" value="RNaseH-like_sf"/>
</dbReference>
<dbReference type="InterPro" id="IPR036397">
    <property type="entry name" value="RNaseH_sf"/>
</dbReference>
<dbReference type="Gene3D" id="3.30.420.10">
    <property type="entry name" value="Ribonuclease H-like superfamily/Ribonuclease H"/>
    <property type="match status" value="1"/>
</dbReference>
<dbReference type="PANTHER" id="PTHR33568">
    <property type="entry name" value="DNA POLYMERASE"/>
    <property type="match status" value="1"/>
</dbReference>
<evidence type="ECO:0000256" key="7">
    <source>
        <dbReference type="ARBA" id="ARBA00023125"/>
    </source>
</evidence>
<keyword evidence="3" id="KW-0808">Transferase</keyword>
<evidence type="ECO:0000256" key="6">
    <source>
        <dbReference type="ARBA" id="ARBA00022932"/>
    </source>
</evidence>
<evidence type="ECO:0000256" key="4">
    <source>
        <dbReference type="ARBA" id="ARBA00022695"/>
    </source>
</evidence>
<evidence type="ECO:0000259" key="9">
    <source>
        <dbReference type="Pfam" id="PF03175"/>
    </source>
</evidence>
<dbReference type="GO" id="GO:0006260">
    <property type="term" value="P:DNA replication"/>
    <property type="evidence" value="ECO:0007669"/>
    <property type="project" value="UniProtKB-KW"/>
</dbReference>
<evidence type="ECO:0000256" key="5">
    <source>
        <dbReference type="ARBA" id="ARBA00022705"/>
    </source>
</evidence>
<keyword evidence="5" id="KW-0235">DNA replication</keyword>
<keyword evidence="11" id="KW-1185">Reference proteome</keyword>
<dbReference type="InterPro" id="IPR023211">
    <property type="entry name" value="DNA_pol_palm_dom_sf"/>
</dbReference>
<dbReference type="SUPFAM" id="SSF52980">
    <property type="entry name" value="Restriction endonuclease-like"/>
    <property type="match status" value="1"/>
</dbReference>
<dbReference type="Gene3D" id="1.10.287.690">
    <property type="entry name" value="Helix hairpin bin"/>
    <property type="match status" value="1"/>
</dbReference>
<sequence length="1058" mass="123003">MIYNFSTFGRGENPMYDGCASSLSREPSYRLNIMYYEGSRHYNPILSLKAAAGSRGGYCVACNVGFRNDRGHRCTKKCPRCYATPSCEQSDVELINVCESVKICNGCGRLINTKSRHDCDVIFCKTCRSLQSSNHLCYMQPLCRKASIENPGEGTGTATSREKTNDVEDTDENVKRNRVAFVFYDFETRQDETLEGTESVKIHVPTLCVAQQICEACAGIETMSERCRWCGVREFIFCRDPVKEFVDFATRTPKYFKKIVCIAHNAKAFDAQFILKYLVEKSGITEEPRVILNGTKIIVMTIGRTKFIDSSNYMPMRLSDLPKAFGLRDTLGKGFFPHLFNTLQNQNYTGSIPDARYYSPEQMKPEEHERFMVWHEEMSRSNFIFNFKQEILKYCRNDVDILRRACMAFRKIFIERGDVCPFVECTTIASTCMKVFRKNFLREEEIAIIPPGGYRYKDHHSHKALQWLVWMERELGHPIIHAGRGREYRIAGTPVDGYYEDVSASETLRFVLQFHGCFWHGCPNCYQINRERKLTFGASREDTIDARYERTLAMTWRLRQRGYRVMEKWECEFTREKRENREMRDFLENHPMLINPPLDPREAFFGGRTENIVTRYEVKDTEKIRYVDVCSLYPYVLKTGTFPLGQPTIYIGDQCSELIGVAPNFNFDSVEGIIRCTVLPPRDLFHPVLPYRVQGKLLFGLCRAWVSCELRKALEKGYLVTNVSEIWQFRVTRFDPRTRQGGLFAEYINTFLKLKQEASGWPSECQDDESKERYLREYEETEGIVLDRNNIVRNPGLRSVAKLCLNSFWGKFGQRTNLPNTEIVKNYERLATLLTSSEHEITNILPVNDEIIYVSWRLREETVGPSPQTNPVIAAWTTSQARLILYDYLEKLGSRVLYCDTDSCIYVSGDDPTEYEPRTENFLGDMTDELESYGRGSFIESFVSGGPKFYAYVVRTPEGRQHEICKVKGITLNYKNSRIINFNSIRKLILDNERERRDEEKEEEETIEATINLRFRAIRRTAFHEIVTRTETKKCAPVLVKRRFINNLYSLPYGFRRE</sequence>
<evidence type="ECO:0000256" key="3">
    <source>
        <dbReference type="ARBA" id="ARBA00022679"/>
    </source>
</evidence>
<dbReference type="GO" id="GO:0000166">
    <property type="term" value="F:nucleotide binding"/>
    <property type="evidence" value="ECO:0007669"/>
    <property type="project" value="InterPro"/>
</dbReference>
<dbReference type="SUPFAM" id="SSF53098">
    <property type="entry name" value="Ribonuclease H-like"/>
    <property type="match status" value="1"/>
</dbReference>
<dbReference type="InterPro" id="IPR043502">
    <property type="entry name" value="DNA/RNA_pol_sf"/>
</dbReference>
<gene>
    <name evidence="10" type="ORF">ALC60_00996</name>
</gene>
<dbReference type="GO" id="GO:0003887">
    <property type="term" value="F:DNA-directed DNA polymerase activity"/>
    <property type="evidence" value="ECO:0007669"/>
    <property type="project" value="UniProtKB-KW"/>
</dbReference>
<dbReference type="GO" id="GO:0042575">
    <property type="term" value="C:DNA polymerase complex"/>
    <property type="evidence" value="ECO:0007669"/>
    <property type="project" value="UniProtKB-ARBA"/>
</dbReference>
<dbReference type="InterPro" id="IPR011335">
    <property type="entry name" value="Restrct_endonuc-II-like"/>
</dbReference>
<proteinExistence type="inferred from homology"/>
<dbReference type="STRING" id="64791.A0A151XHS9"/>
<keyword evidence="4" id="KW-0548">Nucleotidyltransferase</keyword>
<dbReference type="EMBL" id="KQ982114">
    <property type="protein sequence ID" value="KYQ59959.1"/>
    <property type="molecule type" value="Genomic_DNA"/>
</dbReference>
<comment type="catalytic activity">
    <reaction evidence="8">
        <text>DNA(n) + a 2'-deoxyribonucleoside 5'-triphosphate = DNA(n+1) + diphosphate</text>
        <dbReference type="Rhea" id="RHEA:22508"/>
        <dbReference type="Rhea" id="RHEA-COMP:17339"/>
        <dbReference type="Rhea" id="RHEA-COMP:17340"/>
        <dbReference type="ChEBI" id="CHEBI:33019"/>
        <dbReference type="ChEBI" id="CHEBI:61560"/>
        <dbReference type="ChEBI" id="CHEBI:173112"/>
        <dbReference type="EC" id="2.7.7.7"/>
    </reaction>
</comment>
<evidence type="ECO:0000256" key="1">
    <source>
        <dbReference type="ARBA" id="ARBA00005755"/>
    </source>
</evidence>
<protein>
    <recommendedName>
        <fullName evidence="2">DNA-directed DNA polymerase</fullName>
        <ecNumber evidence="2">2.7.7.7</ecNumber>
    </recommendedName>
</protein>
<keyword evidence="7" id="KW-0238">DNA-binding</keyword>
<dbReference type="AlphaFoldDB" id="A0A151XHS9"/>
<dbReference type="GO" id="GO:0006281">
    <property type="term" value="P:DNA repair"/>
    <property type="evidence" value="ECO:0007669"/>
    <property type="project" value="UniProtKB-ARBA"/>
</dbReference>
<dbReference type="Gene3D" id="3.90.1600.10">
    <property type="entry name" value="Palm domain of DNA polymerase"/>
    <property type="match status" value="1"/>
</dbReference>
<dbReference type="PANTHER" id="PTHR33568:SF3">
    <property type="entry name" value="DNA-DIRECTED DNA POLYMERASE"/>
    <property type="match status" value="1"/>
</dbReference>
<evidence type="ECO:0000256" key="8">
    <source>
        <dbReference type="ARBA" id="ARBA00049244"/>
    </source>
</evidence>
<evidence type="ECO:0000256" key="2">
    <source>
        <dbReference type="ARBA" id="ARBA00012417"/>
    </source>
</evidence>
<dbReference type="Pfam" id="PF03175">
    <property type="entry name" value="DNA_pol_B_2"/>
    <property type="match status" value="2"/>
</dbReference>
<dbReference type="InterPro" id="IPR004868">
    <property type="entry name" value="DNA-dir_DNA_pol_B_mt/vir"/>
</dbReference>
<comment type="similarity">
    <text evidence="1">Belongs to the DNA polymerase type-B family.</text>
</comment>
<reference evidence="10 11" key="1">
    <citation type="submission" date="2015-09" db="EMBL/GenBank/DDBJ databases">
        <title>Trachymyrmex zeteki WGS genome.</title>
        <authorList>
            <person name="Nygaard S."/>
            <person name="Hu H."/>
            <person name="Boomsma J."/>
            <person name="Zhang G."/>
        </authorList>
    </citation>
    <scope>NUCLEOTIDE SEQUENCE [LARGE SCALE GENOMIC DNA]</scope>
    <source>
        <strain evidence="10">Tzet28-1</strain>
        <tissue evidence="10">Whole body</tissue>
    </source>
</reference>
<dbReference type="EC" id="2.7.7.7" evidence="2"/>
<organism evidence="10 11">
    <name type="scientific">Mycetomoellerius zeteki</name>
    <dbReference type="NCBI Taxonomy" id="64791"/>
    <lineage>
        <taxon>Eukaryota</taxon>
        <taxon>Metazoa</taxon>
        <taxon>Ecdysozoa</taxon>
        <taxon>Arthropoda</taxon>
        <taxon>Hexapoda</taxon>
        <taxon>Insecta</taxon>
        <taxon>Pterygota</taxon>
        <taxon>Neoptera</taxon>
        <taxon>Endopterygota</taxon>
        <taxon>Hymenoptera</taxon>
        <taxon>Apocrita</taxon>
        <taxon>Aculeata</taxon>
        <taxon>Formicoidea</taxon>
        <taxon>Formicidae</taxon>
        <taxon>Myrmicinae</taxon>
        <taxon>Mycetomoellerius</taxon>
    </lineage>
</organism>
<evidence type="ECO:0000313" key="10">
    <source>
        <dbReference type="EMBL" id="KYQ59959.1"/>
    </source>
</evidence>